<dbReference type="EMBL" id="CAJVPV010005332">
    <property type="protein sequence ID" value="CAG8589093.1"/>
    <property type="molecule type" value="Genomic_DNA"/>
</dbReference>
<accession>A0A9N9C6Q8</accession>
<sequence length="209" mass="24153">MISLPPNIEDWSPRIVLEFLKANKKKLHLTDEMVQAVKELDYSGKNYLRSNENELRSSGLSPGAVIRILEELEEQANKCSDQFRRALPARRKEPTPPQYDNDQDCLLTTPKSSKKRSLSLPEEDLTLPNTDEIHILREKFRRIYNSRKESEGLTFVKIAKKEIDNGYIGKGTLSNFYNGKSDLNREPNLLAIKGWIEKYETNTTKKKKI</sequence>
<name>A0A9N9C6Q8_9GLOM</name>
<feature type="region of interest" description="Disordered" evidence="1">
    <location>
        <begin position="85"/>
        <end position="123"/>
    </location>
</feature>
<reference evidence="2" key="1">
    <citation type="submission" date="2021-06" db="EMBL/GenBank/DDBJ databases">
        <authorList>
            <person name="Kallberg Y."/>
            <person name="Tangrot J."/>
            <person name="Rosling A."/>
        </authorList>
    </citation>
    <scope>NUCLEOTIDE SEQUENCE</scope>
    <source>
        <strain evidence="2">CL551</strain>
    </source>
</reference>
<comment type="caution">
    <text evidence="2">The sequence shown here is derived from an EMBL/GenBank/DDBJ whole genome shotgun (WGS) entry which is preliminary data.</text>
</comment>
<gene>
    <name evidence="2" type="ORF">AMORRO_LOCUS7263</name>
</gene>
<dbReference type="OrthoDB" id="2409171at2759"/>
<dbReference type="Proteomes" id="UP000789342">
    <property type="component" value="Unassembled WGS sequence"/>
</dbReference>
<keyword evidence="3" id="KW-1185">Reference proteome</keyword>
<evidence type="ECO:0000256" key="1">
    <source>
        <dbReference type="SAM" id="MobiDB-lite"/>
    </source>
</evidence>
<protein>
    <submittedName>
        <fullName evidence="2">742_t:CDS:1</fullName>
    </submittedName>
</protein>
<organism evidence="2 3">
    <name type="scientific">Acaulospora morrowiae</name>
    <dbReference type="NCBI Taxonomy" id="94023"/>
    <lineage>
        <taxon>Eukaryota</taxon>
        <taxon>Fungi</taxon>
        <taxon>Fungi incertae sedis</taxon>
        <taxon>Mucoromycota</taxon>
        <taxon>Glomeromycotina</taxon>
        <taxon>Glomeromycetes</taxon>
        <taxon>Diversisporales</taxon>
        <taxon>Acaulosporaceae</taxon>
        <taxon>Acaulospora</taxon>
    </lineage>
</organism>
<dbReference type="AlphaFoldDB" id="A0A9N9C6Q8"/>
<proteinExistence type="predicted"/>
<evidence type="ECO:0000313" key="2">
    <source>
        <dbReference type="EMBL" id="CAG8589093.1"/>
    </source>
</evidence>
<evidence type="ECO:0000313" key="3">
    <source>
        <dbReference type="Proteomes" id="UP000789342"/>
    </source>
</evidence>